<comment type="caution">
    <text evidence="1">The sequence shown here is derived from an EMBL/GenBank/DDBJ whole genome shotgun (WGS) entry which is preliminary data.</text>
</comment>
<evidence type="ECO:0000313" key="1">
    <source>
        <dbReference type="EMBL" id="MCX3062187.1"/>
    </source>
</evidence>
<dbReference type="EMBL" id="JAPHNL010000263">
    <property type="protein sequence ID" value="MCX3062187.1"/>
    <property type="molecule type" value="Genomic_DNA"/>
</dbReference>
<organism evidence="1 2">
    <name type="scientific">Streptomyces beihaiensis</name>
    <dbReference type="NCBI Taxonomy" id="2984495"/>
    <lineage>
        <taxon>Bacteria</taxon>
        <taxon>Bacillati</taxon>
        <taxon>Actinomycetota</taxon>
        <taxon>Actinomycetes</taxon>
        <taxon>Kitasatosporales</taxon>
        <taxon>Streptomycetaceae</taxon>
        <taxon>Streptomyces</taxon>
    </lineage>
</organism>
<gene>
    <name evidence="1" type="ORF">OFY01_20965</name>
</gene>
<dbReference type="Gene3D" id="3.10.180.10">
    <property type="entry name" value="2,3-Dihydroxybiphenyl 1,2-Dioxygenase, domain 1"/>
    <property type="match status" value="1"/>
</dbReference>
<dbReference type="InterPro" id="IPR029068">
    <property type="entry name" value="Glyas_Bleomycin-R_OHBP_Dase"/>
</dbReference>
<evidence type="ECO:0000313" key="2">
    <source>
        <dbReference type="Proteomes" id="UP001163064"/>
    </source>
</evidence>
<dbReference type="RefSeq" id="WP_266602210.1">
    <property type="nucleotide sequence ID" value="NZ_JAPHNL010000263.1"/>
</dbReference>
<name>A0ABT3U0Q7_9ACTN</name>
<dbReference type="Proteomes" id="UP001163064">
    <property type="component" value="Unassembled WGS sequence"/>
</dbReference>
<reference evidence="1" key="1">
    <citation type="submission" date="2022-10" db="EMBL/GenBank/DDBJ databases">
        <title>Streptomyces beihaiensis sp. nov., a chitin degrading actinobacterium, isolated from shrimp pond soil.</title>
        <authorList>
            <person name="Xie J."/>
            <person name="Shen N."/>
        </authorList>
    </citation>
    <scope>NUCLEOTIDE SEQUENCE</scope>
    <source>
        <strain evidence="1">GXMU-J5</strain>
    </source>
</reference>
<sequence>MDVLFITSVAAVVADPPQSRKLFIEALGLPLEGEGDDGYYSSGNIPGSEHFGLWPLSQAAEACFGAPQWPADRVVPQASIEFEVAGPEAVTAAAAELQRGGFELAHQARTVPSRPVLIHRL</sequence>
<accession>A0ABT3U0Q7</accession>
<protein>
    <submittedName>
        <fullName evidence="1">Glyoxalase</fullName>
    </submittedName>
</protein>
<proteinExistence type="predicted"/>
<dbReference type="SUPFAM" id="SSF54593">
    <property type="entry name" value="Glyoxalase/Bleomycin resistance protein/Dihydroxybiphenyl dioxygenase"/>
    <property type="match status" value="1"/>
</dbReference>
<keyword evidence="2" id="KW-1185">Reference proteome</keyword>